<feature type="region of interest" description="Disordered" evidence="1">
    <location>
        <begin position="1"/>
        <end position="76"/>
    </location>
</feature>
<dbReference type="Proteomes" id="UP001292094">
    <property type="component" value="Unassembled WGS sequence"/>
</dbReference>
<feature type="compositionally biased region" description="Low complexity" evidence="1">
    <location>
        <begin position="30"/>
        <end position="39"/>
    </location>
</feature>
<evidence type="ECO:0000313" key="3">
    <source>
        <dbReference type="Proteomes" id="UP001292094"/>
    </source>
</evidence>
<proteinExistence type="predicted"/>
<comment type="caution">
    <text evidence="2">The sequence shown here is derived from an EMBL/GenBank/DDBJ whole genome shotgun (WGS) entry which is preliminary data.</text>
</comment>
<name>A0AAE1PH52_9EUCA</name>
<sequence>MAHTSGHNEVWPENPTALATPPQRPHYNKRNTTNTKATTSLLRPQHHKGHNTTRTTTPLLRPHHHKGHTHYYLNLV</sequence>
<evidence type="ECO:0000313" key="2">
    <source>
        <dbReference type="EMBL" id="KAK4308595.1"/>
    </source>
</evidence>
<gene>
    <name evidence="2" type="ORF">Pmani_019704</name>
</gene>
<accession>A0AAE1PH52</accession>
<organism evidence="2 3">
    <name type="scientific">Petrolisthes manimaculis</name>
    <dbReference type="NCBI Taxonomy" id="1843537"/>
    <lineage>
        <taxon>Eukaryota</taxon>
        <taxon>Metazoa</taxon>
        <taxon>Ecdysozoa</taxon>
        <taxon>Arthropoda</taxon>
        <taxon>Crustacea</taxon>
        <taxon>Multicrustacea</taxon>
        <taxon>Malacostraca</taxon>
        <taxon>Eumalacostraca</taxon>
        <taxon>Eucarida</taxon>
        <taxon>Decapoda</taxon>
        <taxon>Pleocyemata</taxon>
        <taxon>Anomura</taxon>
        <taxon>Galatheoidea</taxon>
        <taxon>Porcellanidae</taxon>
        <taxon>Petrolisthes</taxon>
    </lineage>
</organism>
<dbReference type="EMBL" id="JAWZYT010001868">
    <property type="protein sequence ID" value="KAK4308595.1"/>
    <property type="molecule type" value="Genomic_DNA"/>
</dbReference>
<dbReference type="AlphaFoldDB" id="A0AAE1PH52"/>
<protein>
    <submittedName>
        <fullName evidence="2">Uncharacterized protein</fullName>
    </submittedName>
</protein>
<reference evidence="2" key="1">
    <citation type="submission" date="2023-11" db="EMBL/GenBank/DDBJ databases">
        <title>Genome assemblies of two species of porcelain crab, Petrolisthes cinctipes and Petrolisthes manimaculis (Anomura: Porcellanidae).</title>
        <authorList>
            <person name="Angst P."/>
        </authorList>
    </citation>
    <scope>NUCLEOTIDE SEQUENCE</scope>
    <source>
        <strain evidence="2">PB745_02</strain>
        <tissue evidence="2">Gill</tissue>
    </source>
</reference>
<keyword evidence="3" id="KW-1185">Reference proteome</keyword>
<evidence type="ECO:0000256" key="1">
    <source>
        <dbReference type="SAM" id="MobiDB-lite"/>
    </source>
</evidence>